<evidence type="ECO:0000313" key="12">
    <source>
        <dbReference type="Proteomes" id="UP000501868"/>
    </source>
</evidence>
<evidence type="ECO:0000259" key="9">
    <source>
        <dbReference type="PROSITE" id="PS01124"/>
    </source>
</evidence>
<evidence type="ECO:0000256" key="7">
    <source>
        <dbReference type="ARBA" id="ARBA00023163"/>
    </source>
</evidence>
<dbReference type="GO" id="GO:0043565">
    <property type="term" value="F:sequence-specific DNA binding"/>
    <property type="evidence" value="ECO:0007669"/>
    <property type="project" value="InterPro"/>
</dbReference>
<evidence type="ECO:0000256" key="3">
    <source>
        <dbReference type="ARBA" id="ARBA00022553"/>
    </source>
</evidence>
<dbReference type="Gene3D" id="1.10.10.60">
    <property type="entry name" value="Homeodomain-like"/>
    <property type="match status" value="2"/>
</dbReference>
<accession>A0A6H1PA03</accession>
<evidence type="ECO:0000259" key="10">
    <source>
        <dbReference type="PROSITE" id="PS50110"/>
    </source>
</evidence>
<evidence type="ECO:0000313" key="11">
    <source>
        <dbReference type="EMBL" id="QIZ10368.1"/>
    </source>
</evidence>
<proteinExistence type="predicted"/>
<dbReference type="PROSITE" id="PS50110">
    <property type="entry name" value="RESPONSE_REGULATORY"/>
    <property type="match status" value="1"/>
</dbReference>
<dbReference type="PANTHER" id="PTHR42713">
    <property type="entry name" value="HISTIDINE KINASE-RELATED"/>
    <property type="match status" value="1"/>
</dbReference>
<dbReference type="InterPro" id="IPR020449">
    <property type="entry name" value="Tscrpt_reg_AraC-type_HTH"/>
</dbReference>
<dbReference type="InterPro" id="IPR001789">
    <property type="entry name" value="Sig_transdc_resp-reg_receiver"/>
</dbReference>
<keyword evidence="6" id="KW-0238">DNA-binding</keyword>
<dbReference type="PROSITE" id="PS01124">
    <property type="entry name" value="HTH_ARAC_FAMILY_2"/>
    <property type="match status" value="1"/>
</dbReference>
<dbReference type="AlphaFoldDB" id="A0A6H1PA03"/>
<protein>
    <submittedName>
        <fullName evidence="11">Response regulator</fullName>
    </submittedName>
</protein>
<dbReference type="InterPro" id="IPR011006">
    <property type="entry name" value="CheY-like_superfamily"/>
</dbReference>
<organism evidence="11 12">
    <name type="scientific">Priestia megaterium</name>
    <name type="common">Bacillus megaterium</name>
    <dbReference type="NCBI Taxonomy" id="1404"/>
    <lineage>
        <taxon>Bacteria</taxon>
        <taxon>Bacillati</taxon>
        <taxon>Bacillota</taxon>
        <taxon>Bacilli</taxon>
        <taxon>Bacillales</taxon>
        <taxon>Bacillaceae</taxon>
        <taxon>Priestia</taxon>
    </lineage>
</organism>
<reference evidence="11 12" key="2">
    <citation type="submission" date="2020-04" db="EMBL/GenBank/DDBJ databases">
        <authorList>
            <person name="Fomenkov A."/>
            <person name="Anton B.P."/>
            <person name="Roberts R.J."/>
        </authorList>
    </citation>
    <scope>NUCLEOTIDE SEQUENCE [LARGE SCALE GENOMIC DNA]</scope>
    <source>
        <strain evidence="11 12">S2</strain>
    </source>
</reference>
<dbReference type="SUPFAM" id="SSF46689">
    <property type="entry name" value="Homeodomain-like"/>
    <property type="match status" value="1"/>
</dbReference>
<keyword evidence="5" id="KW-0805">Transcription regulation</keyword>
<dbReference type="GO" id="GO:0003700">
    <property type="term" value="F:DNA-binding transcription factor activity"/>
    <property type="evidence" value="ECO:0007669"/>
    <property type="project" value="InterPro"/>
</dbReference>
<dbReference type="InterPro" id="IPR009057">
    <property type="entry name" value="Homeodomain-like_sf"/>
</dbReference>
<dbReference type="PANTHER" id="PTHR42713:SF3">
    <property type="entry name" value="TRANSCRIPTIONAL REGULATORY PROTEIN HPTR"/>
    <property type="match status" value="1"/>
</dbReference>
<dbReference type="Proteomes" id="UP000501868">
    <property type="component" value="Chromosome"/>
</dbReference>
<dbReference type="CDD" id="cd17536">
    <property type="entry name" value="REC_YesN-like"/>
    <property type="match status" value="1"/>
</dbReference>
<keyword evidence="7" id="KW-0804">Transcription</keyword>
<feature type="domain" description="HTH araC/xylS-type" evidence="9">
    <location>
        <begin position="258"/>
        <end position="357"/>
    </location>
</feature>
<feature type="modified residue" description="4-aspartylphosphate" evidence="8">
    <location>
        <position position="55"/>
    </location>
</feature>
<dbReference type="Pfam" id="PF12833">
    <property type="entry name" value="HTH_18"/>
    <property type="match status" value="1"/>
</dbReference>
<dbReference type="InterPro" id="IPR051552">
    <property type="entry name" value="HptR"/>
</dbReference>
<evidence type="ECO:0000256" key="1">
    <source>
        <dbReference type="ARBA" id="ARBA00004496"/>
    </source>
</evidence>
<reference evidence="11 12" key="1">
    <citation type="submission" date="2020-04" db="EMBL/GenBank/DDBJ databases">
        <title>Genome-Wide Identification of 5-Methylcytosine Sites in Bacterial Genomes By High-Throughput Sequencing of MspJI Restriction Fragments.</title>
        <authorList>
            <person name="Wu V."/>
        </authorList>
    </citation>
    <scope>NUCLEOTIDE SEQUENCE [LARGE SCALE GENOMIC DNA]</scope>
    <source>
        <strain evidence="11 12">S2</strain>
    </source>
</reference>
<comment type="subcellular location">
    <subcellularLocation>
        <location evidence="1">Cytoplasm</location>
    </subcellularLocation>
</comment>
<evidence type="ECO:0000256" key="4">
    <source>
        <dbReference type="ARBA" id="ARBA00023012"/>
    </source>
</evidence>
<dbReference type="GO" id="GO:0005737">
    <property type="term" value="C:cytoplasm"/>
    <property type="evidence" value="ECO:0007669"/>
    <property type="project" value="UniProtKB-SubCell"/>
</dbReference>
<sequence length="357" mass="41926">MFKILIVDDEKWTRETIKEFGKWDQYGIEIIGEAGDGQEGLRLIEQISPDIVITDMKMPGIDGMELLQIMAERFPQIQLIVASGYDDFNFMRQAIRSRANEYLLKPINADELNLALEKCINEIKSFSQSQFYKPASFSSKDISALIMEYKKTITSFLQELNIDGFENVIHRYFNEFKKVTGVDSNVIAKIEHEFILTLEELMIKNNFNVHEVFENNGELNSEFDLSLDRVMKKQLDLGKRYIEYMININKRKNKLNLEEIKEYIERNFADIDISLEVLANKFFVSKEYLSKTFKNVYGCNITEFIVSRRMEYAKKLLQGNEFQIKSIAKMVGYEDISYFYRVFKKYFKTSPGEMRQG</sequence>
<evidence type="ECO:0000256" key="2">
    <source>
        <dbReference type="ARBA" id="ARBA00022490"/>
    </source>
</evidence>
<name>A0A6H1PA03_PRIMG</name>
<feature type="domain" description="Response regulatory" evidence="10">
    <location>
        <begin position="3"/>
        <end position="120"/>
    </location>
</feature>
<dbReference type="Gene3D" id="3.40.50.2300">
    <property type="match status" value="1"/>
</dbReference>
<evidence type="ECO:0000256" key="8">
    <source>
        <dbReference type="PROSITE-ProRule" id="PRU00169"/>
    </source>
</evidence>
<keyword evidence="4" id="KW-0902">Two-component regulatory system</keyword>
<dbReference type="SUPFAM" id="SSF52172">
    <property type="entry name" value="CheY-like"/>
    <property type="match status" value="1"/>
</dbReference>
<dbReference type="GO" id="GO:0000160">
    <property type="term" value="P:phosphorelay signal transduction system"/>
    <property type="evidence" value="ECO:0007669"/>
    <property type="project" value="UniProtKB-KW"/>
</dbReference>
<keyword evidence="2" id="KW-0963">Cytoplasm</keyword>
<dbReference type="SMART" id="SM00342">
    <property type="entry name" value="HTH_ARAC"/>
    <property type="match status" value="1"/>
</dbReference>
<evidence type="ECO:0000256" key="6">
    <source>
        <dbReference type="ARBA" id="ARBA00023125"/>
    </source>
</evidence>
<keyword evidence="3 8" id="KW-0597">Phosphoprotein</keyword>
<evidence type="ECO:0000256" key="5">
    <source>
        <dbReference type="ARBA" id="ARBA00023015"/>
    </source>
</evidence>
<dbReference type="SMART" id="SM00448">
    <property type="entry name" value="REC"/>
    <property type="match status" value="1"/>
</dbReference>
<gene>
    <name evidence="11" type="ORF">HFZ78_29690</name>
</gene>
<dbReference type="PRINTS" id="PR00032">
    <property type="entry name" value="HTHARAC"/>
</dbReference>
<dbReference type="InterPro" id="IPR018060">
    <property type="entry name" value="HTH_AraC"/>
</dbReference>
<dbReference type="Pfam" id="PF00072">
    <property type="entry name" value="Response_reg"/>
    <property type="match status" value="1"/>
</dbReference>
<dbReference type="EMBL" id="CP051128">
    <property type="protein sequence ID" value="QIZ10368.1"/>
    <property type="molecule type" value="Genomic_DNA"/>
</dbReference>